<feature type="region of interest" description="Disordered" evidence="1">
    <location>
        <begin position="191"/>
        <end position="222"/>
    </location>
</feature>
<dbReference type="RefSeq" id="WP_133318453.1">
    <property type="nucleotide sequence ID" value="NZ_SMTL01000012.1"/>
</dbReference>
<sequence length="480" mass="52413">MSLHPPREGSRATGEGVIISKYPDVCRSPTAPVPYTIVAYQSDDANTASSVFMTGQRAHKQNSIVTRCTGDEPGTGLGVKSNTVSSICHRKEHSRTVRIEGQWATRHDDEWWMNNRNTVGKLVWPKHNLSFSPTPPIEYAAVTGSGTGAATGSGPVRLAFANTGSMSDAAPIGMGGNNAGGQNRLAFLDTGQSGTQTAPQTQSRPTPTRRPPPPPPPTGSRWWKILRWSRRGNPYLNALELFFQQNPAYFADMPVFTDAERQIIREAQRAIDNGSDPQEVRRWARQQVDAERRRVEEETHAPPVPNARTEGNVTIKGRRRRRRNCRLRKYSEGCADAMPYSTPHHVVPDRAFREPGSKKLYNPGLSHGDGYTICVDGGTPRFSGANANEHGMIHAIYDARERALGQAGSPPGTAPLQELEVAGVQAASQVTGCSAVVMLQQLQGYHRRQGLRGDMRFRATKTAPWPSPVQIGNGSGTNGL</sequence>
<evidence type="ECO:0000313" key="2">
    <source>
        <dbReference type="EMBL" id="TDK29363.1"/>
    </source>
</evidence>
<dbReference type="Proteomes" id="UP000295238">
    <property type="component" value="Unassembled WGS sequence"/>
</dbReference>
<feature type="compositionally biased region" description="Pro residues" evidence="1">
    <location>
        <begin position="208"/>
        <end position="218"/>
    </location>
</feature>
<accession>A0A4R5U6G2</accession>
<reference evidence="2 3" key="1">
    <citation type="submission" date="2019-03" db="EMBL/GenBank/DDBJ databases">
        <title>Rhizobium sp. nov., an bacterium isolated from biocrust in Mu Us Desert.</title>
        <authorList>
            <person name="Lixiong L."/>
        </authorList>
    </citation>
    <scope>NUCLEOTIDE SEQUENCE [LARGE SCALE GENOMIC DNA]</scope>
    <source>
        <strain evidence="2 3">SPY-1</strain>
    </source>
</reference>
<evidence type="ECO:0000256" key="1">
    <source>
        <dbReference type="SAM" id="MobiDB-lite"/>
    </source>
</evidence>
<proteinExistence type="predicted"/>
<protein>
    <submittedName>
        <fullName evidence="2">DUF4150 domain-containing protein</fullName>
    </submittedName>
</protein>
<comment type="caution">
    <text evidence="2">The sequence shown here is derived from an EMBL/GenBank/DDBJ whole genome shotgun (WGS) entry which is preliminary data.</text>
</comment>
<gene>
    <name evidence="2" type="ORF">E2F50_22640</name>
</gene>
<organism evidence="2 3">
    <name type="scientific">Rhizobium deserti</name>
    <dbReference type="NCBI Taxonomy" id="2547961"/>
    <lineage>
        <taxon>Bacteria</taxon>
        <taxon>Pseudomonadati</taxon>
        <taxon>Pseudomonadota</taxon>
        <taxon>Alphaproteobacteria</taxon>
        <taxon>Hyphomicrobiales</taxon>
        <taxon>Rhizobiaceae</taxon>
        <taxon>Rhizobium/Agrobacterium group</taxon>
        <taxon>Rhizobium</taxon>
    </lineage>
</organism>
<dbReference type="AlphaFoldDB" id="A0A4R5U6G2"/>
<feature type="compositionally biased region" description="Basic and acidic residues" evidence="1">
    <location>
        <begin position="290"/>
        <end position="300"/>
    </location>
</feature>
<feature type="region of interest" description="Disordered" evidence="1">
    <location>
        <begin position="290"/>
        <end position="322"/>
    </location>
</feature>
<keyword evidence="3" id="KW-1185">Reference proteome</keyword>
<evidence type="ECO:0000313" key="3">
    <source>
        <dbReference type="Proteomes" id="UP000295238"/>
    </source>
</evidence>
<name>A0A4R5U6G2_9HYPH</name>
<dbReference type="OrthoDB" id="8852350at2"/>
<feature type="compositionally biased region" description="Low complexity" evidence="1">
    <location>
        <begin position="195"/>
        <end position="206"/>
    </location>
</feature>
<dbReference type="EMBL" id="SMTL01000012">
    <property type="protein sequence ID" value="TDK29363.1"/>
    <property type="molecule type" value="Genomic_DNA"/>
</dbReference>
<dbReference type="Pfam" id="PF13665">
    <property type="entry name" value="Tox-PAAR-like"/>
    <property type="match status" value="1"/>
</dbReference>